<proteinExistence type="predicted"/>
<dbReference type="EC" id="6.3.4.21" evidence="2"/>
<dbReference type="InterPro" id="IPR013567">
    <property type="entry name" value="EF_hand_assoc_2"/>
</dbReference>
<keyword evidence="5" id="KW-0662">Pyridine nucleotide biosynthesis</keyword>
<feature type="domain" description="EF hand associated type-2" evidence="9">
    <location>
        <begin position="265"/>
        <end position="332"/>
    </location>
</feature>
<evidence type="ECO:0000313" key="10">
    <source>
        <dbReference type="EMBL" id="KAK6946331.1"/>
    </source>
</evidence>
<evidence type="ECO:0000256" key="6">
    <source>
        <dbReference type="ARBA" id="ARBA00048668"/>
    </source>
</evidence>
<keyword evidence="8" id="KW-0812">Transmembrane</keyword>
<keyword evidence="8" id="KW-1133">Transmembrane helix</keyword>
<keyword evidence="3" id="KW-0597">Phosphoprotein</keyword>
<dbReference type="Gene3D" id="1.10.238.10">
    <property type="entry name" value="EF-hand"/>
    <property type="match status" value="1"/>
</dbReference>
<feature type="region of interest" description="Disordered" evidence="7">
    <location>
        <begin position="509"/>
        <end position="574"/>
    </location>
</feature>
<dbReference type="PANTHER" id="PTHR11098:SF1">
    <property type="entry name" value="NICOTINATE PHOSPHORIBOSYLTRANSFERASE"/>
    <property type="match status" value="1"/>
</dbReference>
<evidence type="ECO:0000259" key="9">
    <source>
        <dbReference type="Pfam" id="PF08356"/>
    </source>
</evidence>
<evidence type="ECO:0000256" key="1">
    <source>
        <dbReference type="ARBA" id="ARBA00004952"/>
    </source>
</evidence>
<dbReference type="InterPro" id="IPR007229">
    <property type="entry name" value="Nic_PRibTrfase-Fam"/>
</dbReference>
<dbReference type="EMBL" id="JBAMMX010000002">
    <property type="protein sequence ID" value="KAK6946331.1"/>
    <property type="molecule type" value="Genomic_DNA"/>
</dbReference>
<dbReference type="GO" id="GO:0005829">
    <property type="term" value="C:cytosol"/>
    <property type="evidence" value="ECO:0007669"/>
    <property type="project" value="TreeGrafter"/>
</dbReference>
<evidence type="ECO:0000256" key="7">
    <source>
        <dbReference type="SAM" id="MobiDB-lite"/>
    </source>
</evidence>
<organism evidence="10 11">
    <name type="scientific">Dillenia turbinata</name>
    <dbReference type="NCBI Taxonomy" id="194707"/>
    <lineage>
        <taxon>Eukaryota</taxon>
        <taxon>Viridiplantae</taxon>
        <taxon>Streptophyta</taxon>
        <taxon>Embryophyta</taxon>
        <taxon>Tracheophyta</taxon>
        <taxon>Spermatophyta</taxon>
        <taxon>Magnoliopsida</taxon>
        <taxon>eudicotyledons</taxon>
        <taxon>Gunneridae</taxon>
        <taxon>Pentapetalae</taxon>
        <taxon>Dilleniales</taxon>
        <taxon>Dilleniaceae</taxon>
        <taxon>Dillenia</taxon>
    </lineage>
</organism>
<evidence type="ECO:0000256" key="5">
    <source>
        <dbReference type="ARBA" id="ARBA00022642"/>
    </source>
</evidence>
<dbReference type="Gene3D" id="3.20.20.70">
    <property type="entry name" value="Aldolase class I"/>
    <property type="match status" value="1"/>
</dbReference>
<dbReference type="AlphaFoldDB" id="A0AAN8WE89"/>
<evidence type="ECO:0000256" key="8">
    <source>
        <dbReference type="SAM" id="Phobius"/>
    </source>
</evidence>
<evidence type="ECO:0000256" key="2">
    <source>
        <dbReference type="ARBA" id="ARBA00013236"/>
    </source>
</evidence>
<dbReference type="GO" id="GO:0034355">
    <property type="term" value="P:NAD+ biosynthetic process via the salvage pathway"/>
    <property type="evidence" value="ECO:0007669"/>
    <property type="project" value="TreeGrafter"/>
</dbReference>
<comment type="caution">
    <text evidence="10">The sequence shown here is derived from an EMBL/GenBank/DDBJ whole genome shotgun (WGS) entry which is preliminary data.</text>
</comment>
<dbReference type="InterPro" id="IPR013785">
    <property type="entry name" value="Aldolase_TIM"/>
</dbReference>
<feature type="transmembrane region" description="Helical" evidence="8">
    <location>
        <begin position="232"/>
        <end position="258"/>
    </location>
</feature>
<protein>
    <recommendedName>
        <fullName evidence="2">nicotinate phosphoribosyltransferase</fullName>
        <ecNumber evidence="2">6.3.4.21</ecNumber>
    </recommendedName>
</protein>
<gene>
    <name evidence="10" type="ORF">RJ641_013875</name>
</gene>
<dbReference type="GO" id="GO:0004516">
    <property type="term" value="F:nicotinate phosphoribosyltransferase activity"/>
    <property type="evidence" value="ECO:0007669"/>
    <property type="project" value="UniProtKB-EC"/>
</dbReference>
<dbReference type="PANTHER" id="PTHR11098">
    <property type="entry name" value="NICOTINATE PHOSPHORIBOSYLTRANSFERASE"/>
    <property type="match status" value="1"/>
</dbReference>
<evidence type="ECO:0000313" key="11">
    <source>
        <dbReference type="Proteomes" id="UP001370490"/>
    </source>
</evidence>
<sequence>MNTEKVDGSMGLNVSDYITEGKLQQRVITSVTEEVDENVEKVDGNVGIEVGKNEQQQWARVSIPSSVRLGFQLLETPFLNLVNYASLLATNAARHRFVNGKSKVLLEFGLRRAQVVDFILAPDVGTCLSISISENLGDCLEFQFGGLIRMLLLALPWYLPINSKSLVIEQCLQFDCVLSPLCMGPSEHLDHLKCKSSSESLKPPGYRIMPPIGLHSPYEIIEKSLRSMMVQVLARILLACELGAITLYALAFASGFLALVDTYDVFKRVVQEKLPEGVNMNGLTLTGFLFLHALFIEKGHLETKWTVLQKFGYDNDIKMRDDLIPSVNCAPDQLYPLEMVIIIYYGARVVRTAIFQAQLHLVVINFSSCHCNHFVGSHDASLPCRYYGKSDLHLICWPFSDNCTPTTDERYVGNVVDQPALLAVACLSLVAKLEKTTMLLSVHLQLSEIAAVIAIAISGEVQTVDIEKFISCFIDIEKDASMNPSDENKREIEDDCDYPFVLKEDIGGNNASTTRKQSAAVLTEKSSGEENADANKENPVEEPKKKGPEEKCDQEELAPTSEYKCDRAGGGEYQGGLKYGFKCRSIGDSIVKSSGVVATL</sequence>
<evidence type="ECO:0000256" key="4">
    <source>
        <dbReference type="ARBA" id="ARBA00022598"/>
    </source>
</evidence>
<keyword evidence="4" id="KW-0436">Ligase</keyword>
<dbReference type="SUPFAM" id="SSF51690">
    <property type="entry name" value="Nicotinate/Quinolinate PRTase C-terminal domain-like"/>
    <property type="match status" value="1"/>
</dbReference>
<feature type="compositionally biased region" description="Basic and acidic residues" evidence="7">
    <location>
        <begin position="533"/>
        <end position="551"/>
    </location>
</feature>
<dbReference type="InterPro" id="IPR036068">
    <property type="entry name" value="Nicotinate_pribotase-like_C"/>
</dbReference>
<reference evidence="10 11" key="1">
    <citation type="submission" date="2023-12" db="EMBL/GenBank/DDBJ databases">
        <title>A high-quality genome assembly for Dillenia turbinata (Dilleniales).</title>
        <authorList>
            <person name="Chanderbali A."/>
        </authorList>
    </citation>
    <scope>NUCLEOTIDE SEQUENCE [LARGE SCALE GENOMIC DNA]</scope>
    <source>
        <strain evidence="10">LSX21</strain>
        <tissue evidence="10">Leaf</tissue>
    </source>
</reference>
<keyword evidence="11" id="KW-1185">Reference proteome</keyword>
<comment type="pathway">
    <text evidence="1">Cofactor biosynthesis; NAD(+) biosynthesis; nicotinate D-ribonucleotide from nicotinate: step 1/1.</text>
</comment>
<name>A0AAN8WE89_9MAGN</name>
<comment type="catalytic activity">
    <reaction evidence="6">
        <text>5-phospho-alpha-D-ribose 1-diphosphate + nicotinate + ATP + H2O = nicotinate beta-D-ribonucleotide + ADP + phosphate + diphosphate</text>
        <dbReference type="Rhea" id="RHEA:36163"/>
        <dbReference type="ChEBI" id="CHEBI:15377"/>
        <dbReference type="ChEBI" id="CHEBI:30616"/>
        <dbReference type="ChEBI" id="CHEBI:32544"/>
        <dbReference type="ChEBI" id="CHEBI:33019"/>
        <dbReference type="ChEBI" id="CHEBI:43474"/>
        <dbReference type="ChEBI" id="CHEBI:57502"/>
        <dbReference type="ChEBI" id="CHEBI:58017"/>
        <dbReference type="ChEBI" id="CHEBI:456216"/>
        <dbReference type="EC" id="6.3.4.21"/>
    </reaction>
</comment>
<dbReference type="Gene3D" id="3.20.140.10">
    <property type="entry name" value="nicotinate phosphoribosyltransferase"/>
    <property type="match status" value="1"/>
</dbReference>
<keyword evidence="8" id="KW-0472">Membrane</keyword>
<evidence type="ECO:0000256" key="3">
    <source>
        <dbReference type="ARBA" id="ARBA00022553"/>
    </source>
</evidence>
<accession>A0AAN8WE89</accession>
<dbReference type="Pfam" id="PF08356">
    <property type="entry name" value="EF_assoc_2"/>
    <property type="match status" value="1"/>
</dbReference>
<dbReference type="Proteomes" id="UP001370490">
    <property type="component" value="Unassembled WGS sequence"/>
</dbReference>